<name>A0ABW0BKL8_9ACTN</name>
<feature type="signal peptide" evidence="2">
    <location>
        <begin position="1"/>
        <end position="28"/>
    </location>
</feature>
<protein>
    <submittedName>
        <fullName evidence="3">Uncharacterized protein</fullName>
    </submittedName>
</protein>
<evidence type="ECO:0000313" key="4">
    <source>
        <dbReference type="Proteomes" id="UP001596087"/>
    </source>
</evidence>
<evidence type="ECO:0000256" key="2">
    <source>
        <dbReference type="SAM" id="SignalP"/>
    </source>
</evidence>
<feature type="compositionally biased region" description="Low complexity" evidence="1">
    <location>
        <begin position="65"/>
        <end position="77"/>
    </location>
</feature>
<comment type="caution">
    <text evidence="3">The sequence shown here is derived from an EMBL/GenBank/DDBJ whole genome shotgun (WGS) entry which is preliminary data.</text>
</comment>
<gene>
    <name evidence="3" type="ORF">ACFPGP_11170</name>
</gene>
<dbReference type="Proteomes" id="UP001596087">
    <property type="component" value="Unassembled WGS sequence"/>
</dbReference>
<feature type="region of interest" description="Disordered" evidence="1">
    <location>
        <begin position="36"/>
        <end position="146"/>
    </location>
</feature>
<keyword evidence="4" id="KW-1185">Reference proteome</keyword>
<keyword evidence="2" id="KW-0732">Signal</keyword>
<evidence type="ECO:0000313" key="3">
    <source>
        <dbReference type="EMBL" id="MFC5177236.1"/>
    </source>
</evidence>
<feature type="compositionally biased region" description="Basic and acidic residues" evidence="1">
    <location>
        <begin position="128"/>
        <end position="146"/>
    </location>
</feature>
<feature type="compositionally biased region" description="Low complexity" evidence="1">
    <location>
        <begin position="85"/>
        <end position="98"/>
    </location>
</feature>
<reference evidence="4" key="1">
    <citation type="journal article" date="2019" name="Int. J. Syst. Evol. Microbiol.">
        <title>The Global Catalogue of Microorganisms (GCM) 10K type strain sequencing project: providing services to taxonomists for standard genome sequencing and annotation.</title>
        <authorList>
            <consortium name="The Broad Institute Genomics Platform"/>
            <consortium name="The Broad Institute Genome Sequencing Center for Infectious Disease"/>
            <person name="Wu L."/>
            <person name="Ma J."/>
        </authorList>
    </citation>
    <scope>NUCLEOTIDE SEQUENCE [LARGE SCALE GENOMIC DNA]</scope>
    <source>
        <strain evidence="4">DFY41</strain>
    </source>
</reference>
<sequence length="146" mass="14688">MNTPLPTRKLLVAAPVGLAAVVTTGLLAFPAGVAAAAGDDQVVKRDEDTPAVTTTLDDDDDDAGTDTGTGTNANTGTDTGGTDTGTGTNTGDQNDPTNSRVTGVTSDVDASRADLTTDLTNDGPGKNNPDDSRHDTNDASRNDTRG</sequence>
<proteinExistence type="predicted"/>
<feature type="chain" id="PRO_5045849703" evidence="2">
    <location>
        <begin position="29"/>
        <end position="146"/>
    </location>
</feature>
<dbReference type="EMBL" id="JBHSKD010000009">
    <property type="protein sequence ID" value="MFC5177236.1"/>
    <property type="molecule type" value="Genomic_DNA"/>
</dbReference>
<dbReference type="RefSeq" id="WP_378590068.1">
    <property type="nucleotide sequence ID" value="NZ_JBHSKD010000009.1"/>
</dbReference>
<organism evidence="3 4">
    <name type="scientific">Nocardioides taihuensis</name>
    <dbReference type="NCBI Taxonomy" id="1835606"/>
    <lineage>
        <taxon>Bacteria</taxon>
        <taxon>Bacillati</taxon>
        <taxon>Actinomycetota</taxon>
        <taxon>Actinomycetes</taxon>
        <taxon>Propionibacteriales</taxon>
        <taxon>Nocardioidaceae</taxon>
        <taxon>Nocardioides</taxon>
    </lineage>
</organism>
<evidence type="ECO:0000256" key="1">
    <source>
        <dbReference type="SAM" id="MobiDB-lite"/>
    </source>
</evidence>
<accession>A0ABW0BKL8</accession>